<evidence type="ECO:0000259" key="7">
    <source>
        <dbReference type="Pfam" id="PF08281"/>
    </source>
</evidence>
<name>A3U912_CROAH</name>
<keyword evidence="3" id="KW-0731">Sigma factor</keyword>
<keyword evidence="5" id="KW-0804">Transcription</keyword>
<dbReference type="Proteomes" id="UP000002297">
    <property type="component" value="Chromosome"/>
</dbReference>
<keyword evidence="2" id="KW-0805">Transcription regulation</keyword>
<feature type="domain" description="RNA polymerase sigma factor 70 region 4 type 2" evidence="7">
    <location>
        <begin position="104"/>
        <end position="156"/>
    </location>
</feature>
<dbReference type="GO" id="GO:0003677">
    <property type="term" value="F:DNA binding"/>
    <property type="evidence" value="ECO:0007669"/>
    <property type="project" value="UniProtKB-KW"/>
</dbReference>
<dbReference type="Gene3D" id="1.10.10.10">
    <property type="entry name" value="Winged helix-like DNA-binding domain superfamily/Winged helix DNA-binding domain"/>
    <property type="match status" value="1"/>
</dbReference>
<dbReference type="SUPFAM" id="SSF88946">
    <property type="entry name" value="Sigma2 domain of RNA polymerase sigma factors"/>
    <property type="match status" value="1"/>
</dbReference>
<dbReference type="KEGG" id="cat:CA2559_09698"/>
<dbReference type="EMBL" id="CP002046">
    <property type="protein sequence ID" value="EAP86298.1"/>
    <property type="molecule type" value="Genomic_DNA"/>
</dbReference>
<organism evidence="8 9">
    <name type="scientific">Croceibacter atlanticus (strain ATCC BAA-628 / JCM 21780 / CIP 108009 / IAM 15332 / KCTC 12090 / HTCC2559)</name>
    <dbReference type="NCBI Taxonomy" id="216432"/>
    <lineage>
        <taxon>Bacteria</taxon>
        <taxon>Pseudomonadati</taxon>
        <taxon>Bacteroidota</taxon>
        <taxon>Flavobacteriia</taxon>
        <taxon>Flavobacteriales</taxon>
        <taxon>Flavobacteriaceae</taxon>
        <taxon>Croceibacter</taxon>
    </lineage>
</organism>
<dbReference type="PANTHER" id="PTHR43133">
    <property type="entry name" value="RNA POLYMERASE ECF-TYPE SIGMA FACTO"/>
    <property type="match status" value="1"/>
</dbReference>
<dbReference type="HOGENOM" id="CLU_047691_4_4_10"/>
<keyword evidence="4" id="KW-0238">DNA-binding</keyword>
<keyword evidence="9" id="KW-1185">Reference proteome</keyword>
<dbReference type="RefSeq" id="WP_013187683.1">
    <property type="nucleotide sequence ID" value="NC_014230.1"/>
</dbReference>
<dbReference type="AlphaFoldDB" id="A3U912"/>
<protein>
    <submittedName>
        <fullName evidence="8">Putative extracytoplasmic function alternative sigma factor</fullName>
    </submittedName>
</protein>
<sequence length="171" mass="20377">MNQKRFLQQIEPIKDKMFRLARRLLVSKEAAEDATQDVLVKLWKRKETLKTYDNLEAFAMTVTKNHCLDELRLKRNNNLRIVHNNYEDHQTGLQKQLETKNELELVEHLINELPQQQQVIIQLREIEQMEYDAIAKILNMNETAVRVNLSRARKKLRSQMQNLQDYGIAEH</sequence>
<reference evidence="8 9" key="1">
    <citation type="journal article" date="2010" name="J. Bacteriol.">
        <title>The complete genome sequence of Croceibacter atlanticus HTCC2559T.</title>
        <authorList>
            <person name="Oh H.M."/>
            <person name="Kang I."/>
            <person name="Ferriera S."/>
            <person name="Giovannoni S.J."/>
            <person name="Cho J.C."/>
        </authorList>
    </citation>
    <scope>NUCLEOTIDE SEQUENCE [LARGE SCALE GENOMIC DNA]</scope>
    <source>
        <strain evidence="9">ATCC BAA-628 / HTCC2559 / KCTC 12090</strain>
    </source>
</reference>
<evidence type="ECO:0000313" key="9">
    <source>
        <dbReference type="Proteomes" id="UP000002297"/>
    </source>
</evidence>
<dbReference type="InterPro" id="IPR007627">
    <property type="entry name" value="RNA_pol_sigma70_r2"/>
</dbReference>
<dbReference type="GO" id="GO:0016987">
    <property type="term" value="F:sigma factor activity"/>
    <property type="evidence" value="ECO:0007669"/>
    <property type="project" value="UniProtKB-KW"/>
</dbReference>
<dbReference type="InterPro" id="IPR013324">
    <property type="entry name" value="RNA_pol_sigma_r3/r4-like"/>
</dbReference>
<dbReference type="GO" id="GO:0006352">
    <property type="term" value="P:DNA-templated transcription initiation"/>
    <property type="evidence" value="ECO:0007669"/>
    <property type="project" value="InterPro"/>
</dbReference>
<dbReference type="InterPro" id="IPR014284">
    <property type="entry name" value="RNA_pol_sigma-70_dom"/>
</dbReference>
<dbReference type="Gene3D" id="1.10.1740.10">
    <property type="match status" value="1"/>
</dbReference>
<dbReference type="STRING" id="216432.CA2559_09698"/>
<comment type="similarity">
    <text evidence="1">Belongs to the sigma-70 factor family. ECF subfamily.</text>
</comment>
<dbReference type="InterPro" id="IPR039425">
    <property type="entry name" value="RNA_pol_sigma-70-like"/>
</dbReference>
<evidence type="ECO:0000256" key="4">
    <source>
        <dbReference type="ARBA" id="ARBA00023125"/>
    </source>
</evidence>
<accession>A3U912</accession>
<evidence type="ECO:0000256" key="3">
    <source>
        <dbReference type="ARBA" id="ARBA00023082"/>
    </source>
</evidence>
<evidence type="ECO:0000256" key="5">
    <source>
        <dbReference type="ARBA" id="ARBA00023163"/>
    </source>
</evidence>
<dbReference type="NCBIfam" id="TIGR02937">
    <property type="entry name" value="sigma70-ECF"/>
    <property type="match status" value="1"/>
</dbReference>
<proteinExistence type="inferred from homology"/>
<evidence type="ECO:0000256" key="1">
    <source>
        <dbReference type="ARBA" id="ARBA00010641"/>
    </source>
</evidence>
<dbReference type="InterPro" id="IPR013249">
    <property type="entry name" value="RNA_pol_sigma70_r4_t2"/>
</dbReference>
<evidence type="ECO:0000313" key="8">
    <source>
        <dbReference type="EMBL" id="EAP86298.1"/>
    </source>
</evidence>
<gene>
    <name evidence="8" type="ordered locus">CA2559_09698</name>
</gene>
<feature type="domain" description="RNA polymerase sigma-70 region 2" evidence="6">
    <location>
        <begin position="14"/>
        <end position="75"/>
    </location>
</feature>
<dbReference type="OrthoDB" id="795989at2"/>
<evidence type="ECO:0000256" key="2">
    <source>
        <dbReference type="ARBA" id="ARBA00023015"/>
    </source>
</evidence>
<dbReference type="CDD" id="cd06171">
    <property type="entry name" value="Sigma70_r4"/>
    <property type="match status" value="1"/>
</dbReference>
<evidence type="ECO:0000259" key="6">
    <source>
        <dbReference type="Pfam" id="PF04542"/>
    </source>
</evidence>
<dbReference type="InterPro" id="IPR036388">
    <property type="entry name" value="WH-like_DNA-bd_sf"/>
</dbReference>
<dbReference type="InterPro" id="IPR013325">
    <property type="entry name" value="RNA_pol_sigma_r2"/>
</dbReference>
<dbReference type="Pfam" id="PF08281">
    <property type="entry name" value="Sigma70_r4_2"/>
    <property type="match status" value="1"/>
</dbReference>
<dbReference type="eggNOG" id="COG1595">
    <property type="taxonomic scope" value="Bacteria"/>
</dbReference>
<dbReference type="Pfam" id="PF04542">
    <property type="entry name" value="Sigma70_r2"/>
    <property type="match status" value="1"/>
</dbReference>
<dbReference type="PANTHER" id="PTHR43133:SF8">
    <property type="entry name" value="RNA POLYMERASE SIGMA FACTOR HI_1459-RELATED"/>
    <property type="match status" value="1"/>
</dbReference>
<dbReference type="GeneID" id="89453684"/>
<dbReference type="SUPFAM" id="SSF88659">
    <property type="entry name" value="Sigma3 and sigma4 domains of RNA polymerase sigma factors"/>
    <property type="match status" value="1"/>
</dbReference>